<dbReference type="Proteomes" id="UP000033684">
    <property type="component" value="Unassembled WGS sequence"/>
</dbReference>
<gene>
    <name evidence="2" type="ORF">VZ94_11435</name>
</gene>
<name>A0A0F3IIP3_9GAMM</name>
<organism evidence="2 3">
    <name type="scientific">Methylocucumis oryzae</name>
    <dbReference type="NCBI Taxonomy" id="1632867"/>
    <lineage>
        <taxon>Bacteria</taxon>
        <taxon>Pseudomonadati</taxon>
        <taxon>Pseudomonadota</taxon>
        <taxon>Gammaproteobacteria</taxon>
        <taxon>Methylococcales</taxon>
        <taxon>Methylococcaceae</taxon>
        <taxon>Methylocucumis</taxon>
    </lineage>
</organism>
<dbReference type="EMBL" id="LAJX01000112">
    <property type="protein sequence ID" value="KJV06423.1"/>
    <property type="molecule type" value="Genomic_DNA"/>
</dbReference>
<protein>
    <submittedName>
        <fullName evidence="2">Uncharacterized protein</fullName>
    </submittedName>
</protein>
<proteinExistence type="predicted"/>
<feature type="chain" id="PRO_5002462110" evidence="1">
    <location>
        <begin position="25"/>
        <end position="219"/>
    </location>
</feature>
<reference evidence="2 3" key="2">
    <citation type="journal article" date="2016" name="Microb. Ecol.">
        <title>Genome Characteristics of a Novel Type I Methanotroph (Sn10-6) Isolated from a Flooded Indian Rice Field.</title>
        <authorList>
            <person name="Rahalkar M.C."/>
            <person name="Pandit P.S."/>
            <person name="Dhakephalkar P.K."/>
            <person name="Pore S."/>
            <person name="Arora P."/>
            <person name="Kapse N."/>
        </authorList>
    </citation>
    <scope>NUCLEOTIDE SEQUENCE [LARGE SCALE GENOMIC DNA]</scope>
    <source>
        <strain evidence="2 3">Sn10-6</strain>
    </source>
</reference>
<accession>A0A0F3IIP3</accession>
<reference evidence="3" key="1">
    <citation type="submission" date="2015-03" db="EMBL/GenBank/DDBJ databases">
        <title>Draft genome sequence of a novel methanotroph (Sn10-6) isolated from flooded ricefield rhizosphere in India.</title>
        <authorList>
            <person name="Pandit P.S."/>
            <person name="Pore S.D."/>
            <person name="Arora P."/>
            <person name="Kapse N.G."/>
            <person name="Dhakephalkar P.K."/>
            <person name="Rahalkar M.C."/>
        </authorList>
    </citation>
    <scope>NUCLEOTIDE SEQUENCE [LARGE SCALE GENOMIC DNA]</scope>
    <source>
        <strain evidence="3">Sn10-6</strain>
    </source>
</reference>
<evidence type="ECO:0000313" key="3">
    <source>
        <dbReference type="Proteomes" id="UP000033684"/>
    </source>
</evidence>
<evidence type="ECO:0000256" key="1">
    <source>
        <dbReference type="SAM" id="SignalP"/>
    </source>
</evidence>
<keyword evidence="3" id="KW-1185">Reference proteome</keyword>
<feature type="signal peptide" evidence="1">
    <location>
        <begin position="1"/>
        <end position="24"/>
    </location>
</feature>
<dbReference type="AlphaFoldDB" id="A0A0F3IIP3"/>
<dbReference type="RefSeq" id="WP_045779332.1">
    <property type="nucleotide sequence ID" value="NZ_LAJX01000112.1"/>
</dbReference>
<dbReference type="OrthoDB" id="9963329at2"/>
<keyword evidence="1" id="KW-0732">Signal</keyword>
<evidence type="ECO:0000313" key="2">
    <source>
        <dbReference type="EMBL" id="KJV06423.1"/>
    </source>
</evidence>
<sequence length="219" mass="23398">MLRQLLQTSLLFLFFLLTAPLTTAQAESLNGGWLADNGDMLFIAKSTKGTVVALDVAEDKTLRYVFTGTLIGDHLALATRDSSATLDATVTGDTMTGSITPSDAAAENFSASLFFAYSGGSYDGVWKHDSVEDYLFYATLKLKGTVTTIVPYFSINEETDAITYNIFLGTPAATDSKGNISYAGLSMLDYSVLKLVFSSTSTASATLIKGDAVTKFYGK</sequence>
<comment type="caution">
    <text evidence="2">The sequence shown here is derived from an EMBL/GenBank/DDBJ whole genome shotgun (WGS) entry which is preliminary data.</text>
</comment>